<name>A0AAN9C031_9CAEN</name>
<dbReference type="PRINTS" id="PR00320">
    <property type="entry name" value="GPROTEINBRPT"/>
</dbReference>
<dbReference type="AlphaFoldDB" id="A0AAN9C031"/>
<comment type="caution">
    <text evidence="4">The sequence shown here is derived from an EMBL/GenBank/DDBJ whole genome shotgun (WGS) entry which is preliminary data.</text>
</comment>
<evidence type="ECO:0000256" key="1">
    <source>
        <dbReference type="ARBA" id="ARBA00022574"/>
    </source>
</evidence>
<dbReference type="SMART" id="SM00320">
    <property type="entry name" value="WD40"/>
    <property type="match status" value="7"/>
</dbReference>
<evidence type="ECO:0000313" key="5">
    <source>
        <dbReference type="Proteomes" id="UP001374579"/>
    </source>
</evidence>
<feature type="repeat" description="WD" evidence="3">
    <location>
        <begin position="232"/>
        <end position="273"/>
    </location>
</feature>
<proteinExistence type="predicted"/>
<dbReference type="InterPro" id="IPR011047">
    <property type="entry name" value="Quinoprotein_ADH-like_sf"/>
</dbReference>
<feature type="repeat" description="WD" evidence="3">
    <location>
        <begin position="119"/>
        <end position="146"/>
    </location>
</feature>
<evidence type="ECO:0000313" key="4">
    <source>
        <dbReference type="EMBL" id="KAK7114294.1"/>
    </source>
</evidence>
<dbReference type="InterPro" id="IPR001680">
    <property type="entry name" value="WD40_rpt"/>
</dbReference>
<dbReference type="EMBL" id="JBAMIC010000001">
    <property type="protein sequence ID" value="KAK7114294.1"/>
    <property type="molecule type" value="Genomic_DNA"/>
</dbReference>
<protein>
    <recommendedName>
        <fullName evidence="6">WD repeat-containing protein 88-like</fullName>
    </recommendedName>
</protein>
<feature type="repeat" description="WD" evidence="3">
    <location>
        <begin position="321"/>
        <end position="362"/>
    </location>
</feature>
<feature type="repeat" description="WD" evidence="3">
    <location>
        <begin position="279"/>
        <end position="320"/>
    </location>
</feature>
<keyword evidence="2" id="KW-0677">Repeat</keyword>
<gene>
    <name evidence="4" type="ORF">V1264_000377</name>
</gene>
<dbReference type="InterPro" id="IPR015943">
    <property type="entry name" value="WD40/YVTN_repeat-like_dom_sf"/>
</dbReference>
<dbReference type="InterPro" id="IPR019775">
    <property type="entry name" value="WD40_repeat_CS"/>
</dbReference>
<dbReference type="PROSITE" id="PS00678">
    <property type="entry name" value="WD_REPEATS_1"/>
    <property type="match status" value="3"/>
</dbReference>
<evidence type="ECO:0000256" key="3">
    <source>
        <dbReference type="PROSITE-ProRule" id="PRU00221"/>
    </source>
</evidence>
<sequence>MNAVRELRKLQHREGPPGIDPLAMEMTRDMNRDLSLQQSAKANSQVAKWEHEDLAQVRIRVFRGHTDEVNKCQFFNDETRVLSTSTDCSIKVWDPRQGTELQSLDDAHSINAADAHCLEDGSKLVSCGWDKELHLWDLETGEPIWSATHMDMLTCCKLSNDGRLLCVGSDLFHELHIYDVNSGELVTGIKDYHEGSLTSCFFSPDDSRVITTSTDRTAKFYDLRSETCTIHLVGHENAISDCSISMDERKFATSSWDKTIQIWDIATGMYRSKGPTVLKGSHDGSVTACNFTDDGLQLVSGSADMSIVVWDVENSTQKIKLQGHAGWVNDVHFSKDQCWLLSCAKDSTVRMWNIEESDKIPIVMENKRAQGLKVTKCSNCGKPFSMSELENFRDVTVCVFCRLQSPEKIWLSFPDEPET</sequence>
<dbReference type="SUPFAM" id="SSF50998">
    <property type="entry name" value="Quinoprotein alcohol dehydrogenase-like"/>
    <property type="match status" value="1"/>
</dbReference>
<dbReference type="PROSITE" id="PS50082">
    <property type="entry name" value="WD_REPEATS_2"/>
    <property type="match status" value="6"/>
</dbReference>
<reference evidence="4 5" key="1">
    <citation type="submission" date="2024-02" db="EMBL/GenBank/DDBJ databases">
        <title>Chromosome-scale genome assembly of the rough periwinkle Littorina saxatilis.</title>
        <authorList>
            <person name="De Jode A."/>
            <person name="Faria R."/>
            <person name="Formenti G."/>
            <person name="Sims Y."/>
            <person name="Smith T.P."/>
            <person name="Tracey A."/>
            <person name="Wood J.M.D."/>
            <person name="Zagrodzka Z.B."/>
            <person name="Johannesson K."/>
            <person name="Butlin R.K."/>
            <person name="Leder E.H."/>
        </authorList>
    </citation>
    <scope>NUCLEOTIDE SEQUENCE [LARGE SCALE GENOMIC DNA]</scope>
    <source>
        <strain evidence="4">Snail1</strain>
        <tissue evidence="4">Muscle</tissue>
    </source>
</reference>
<dbReference type="Pfam" id="PF00400">
    <property type="entry name" value="WD40"/>
    <property type="match status" value="6"/>
</dbReference>
<accession>A0AAN9C031</accession>
<feature type="repeat" description="WD" evidence="3">
    <location>
        <begin position="190"/>
        <end position="231"/>
    </location>
</feature>
<organism evidence="4 5">
    <name type="scientific">Littorina saxatilis</name>
    <dbReference type="NCBI Taxonomy" id="31220"/>
    <lineage>
        <taxon>Eukaryota</taxon>
        <taxon>Metazoa</taxon>
        <taxon>Spiralia</taxon>
        <taxon>Lophotrochozoa</taxon>
        <taxon>Mollusca</taxon>
        <taxon>Gastropoda</taxon>
        <taxon>Caenogastropoda</taxon>
        <taxon>Littorinimorpha</taxon>
        <taxon>Littorinoidea</taxon>
        <taxon>Littorinidae</taxon>
        <taxon>Littorina</taxon>
    </lineage>
</organism>
<keyword evidence="5" id="KW-1185">Reference proteome</keyword>
<feature type="repeat" description="WD" evidence="3">
    <location>
        <begin position="62"/>
        <end position="103"/>
    </location>
</feature>
<evidence type="ECO:0008006" key="6">
    <source>
        <dbReference type="Google" id="ProtNLM"/>
    </source>
</evidence>
<dbReference type="Gene3D" id="2.130.10.10">
    <property type="entry name" value="YVTN repeat-like/Quinoprotein amine dehydrogenase"/>
    <property type="match status" value="3"/>
</dbReference>
<keyword evidence="1 3" id="KW-0853">WD repeat</keyword>
<dbReference type="Proteomes" id="UP001374579">
    <property type="component" value="Unassembled WGS sequence"/>
</dbReference>
<dbReference type="PROSITE" id="PS50294">
    <property type="entry name" value="WD_REPEATS_REGION"/>
    <property type="match status" value="4"/>
</dbReference>
<dbReference type="InterPro" id="IPR020472">
    <property type="entry name" value="WD40_PAC1"/>
</dbReference>
<evidence type="ECO:0000256" key="2">
    <source>
        <dbReference type="ARBA" id="ARBA00022737"/>
    </source>
</evidence>
<dbReference type="PANTHER" id="PTHR45048">
    <property type="match status" value="1"/>
</dbReference>
<dbReference type="PANTHER" id="PTHR45048:SF1">
    <property type="entry name" value="WD REPEAT-CONTAINING PROTEIN 88"/>
    <property type="match status" value="1"/>
</dbReference>
<dbReference type="CDD" id="cd00200">
    <property type="entry name" value="WD40"/>
    <property type="match status" value="1"/>
</dbReference>